<keyword evidence="1" id="KW-0645">Protease</keyword>
<reference evidence="1" key="1">
    <citation type="submission" date="2021-08" db="EMBL/GenBank/DDBJ databases">
        <title>The first chromosome-level gecko genome reveals the dynamic sex chromosomes of Neotropical dwarf geckos (Sphaerodactylidae: Sphaerodactylus).</title>
        <authorList>
            <person name="Pinto B.J."/>
            <person name="Keating S.E."/>
            <person name="Gamble T."/>
        </authorList>
    </citation>
    <scope>NUCLEOTIDE SEQUENCE</scope>
    <source>
        <strain evidence="1">TG3544</strain>
    </source>
</reference>
<dbReference type="Proteomes" id="UP000827872">
    <property type="component" value="Linkage Group LG03"/>
</dbReference>
<sequence length="197" mass="22574">MSRWHIARKSECTVQCGLGYQMLEISCTKYNKLEGKIEKFDDRYCSSIPKPSSREKCSSECHSGGWRYSAWTECSKSCGGGTKRRRAVCMNTFNDVLEDSKCSQREKVTVQRCNELSCPQWRTGDWSECLVTCGKGHKHRQIWCQFGGERISDRLCNPDTKPDSMQACQQQECAAWQVGPWGQELEILSLDCIRTMI</sequence>
<keyword evidence="2" id="KW-1185">Reference proteome</keyword>
<protein>
    <submittedName>
        <fullName evidence="1">A disintegrin and metalloproteinase with thrombospondin motifs 9</fullName>
    </submittedName>
</protein>
<name>A0ACB8EGY3_9SAUR</name>
<evidence type="ECO:0000313" key="1">
    <source>
        <dbReference type="EMBL" id="KAH7991804.1"/>
    </source>
</evidence>
<proteinExistence type="predicted"/>
<accession>A0ACB8EGY3</accession>
<keyword evidence="1" id="KW-0378">Hydrolase</keyword>
<keyword evidence="1" id="KW-0482">Metalloprotease</keyword>
<dbReference type="EMBL" id="CM037616">
    <property type="protein sequence ID" value="KAH7991804.1"/>
    <property type="molecule type" value="Genomic_DNA"/>
</dbReference>
<gene>
    <name evidence="1" type="primary">ADAMTS9_3</name>
    <name evidence="1" type="ORF">K3G42_012253</name>
</gene>
<comment type="caution">
    <text evidence="1">The sequence shown here is derived from an EMBL/GenBank/DDBJ whole genome shotgun (WGS) entry which is preliminary data.</text>
</comment>
<organism evidence="1 2">
    <name type="scientific">Sphaerodactylus townsendi</name>
    <dbReference type="NCBI Taxonomy" id="933632"/>
    <lineage>
        <taxon>Eukaryota</taxon>
        <taxon>Metazoa</taxon>
        <taxon>Chordata</taxon>
        <taxon>Craniata</taxon>
        <taxon>Vertebrata</taxon>
        <taxon>Euteleostomi</taxon>
        <taxon>Lepidosauria</taxon>
        <taxon>Squamata</taxon>
        <taxon>Bifurcata</taxon>
        <taxon>Gekkota</taxon>
        <taxon>Sphaerodactylidae</taxon>
        <taxon>Sphaerodactylus</taxon>
    </lineage>
</organism>
<evidence type="ECO:0000313" key="2">
    <source>
        <dbReference type="Proteomes" id="UP000827872"/>
    </source>
</evidence>